<dbReference type="EMBL" id="JBHMAR010000048">
    <property type="protein sequence ID" value="MFB9738416.1"/>
    <property type="molecule type" value="Genomic_DNA"/>
</dbReference>
<dbReference type="Proteomes" id="UP001589703">
    <property type="component" value="Unassembled WGS sequence"/>
</dbReference>
<protein>
    <recommendedName>
        <fullName evidence="4">Secreted protein</fullName>
    </recommendedName>
</protein>
<evidence type="ECO:0000256" key="1">
    <source>
        <dbReference type="SAM" id="SignalP"/>
    </source>
</evidence>
<accession>A0ABV5VKQ2</accession>
<proteinExistence type="predicted"/>
<sequence length="117" mass="12775">MRLSRSLAPVTAAAALVLLLPYQASSHARVQNARPTDGQPFGAECRVRISGSHVVAHCHNPYVRTDRVSLHIECARWWDIDTDSAPVDDGPAVTVRLAGRCWKEVGGAWVSHRPGEI</sequence>
<evidence type="ECO:0000313" key="3">
    <source>
        <dbReference type="Proteomes" id="UP001589703"/>
    </source>
</evidence>
<evidence type="ECO:0000313" key="2">
    <source>
        <dbReference type="EMBL" id="MFB9738416.1"/>
    </source>
</evidence>
<dbReference type="RefSeq" id="WP_247468466.1">
    <property type="nucleotide sequence ID" value="NZ_JBHMAR010000048.1"/>
</dbReference>
<reference evidence="2 3" key="1">
    <citation type="submission" date="2024-09" db="EMBL/GenBank/DDBJ databases">
        <authorList>
            <person name="Sun Q."/>
            <person name="Mori K."/>
        </authorList>
    </citation>
    <scope>NUCLEOTIDE SEQUENCE [LARGE SCALE GENOMIC DNA]</scope>
    <source>
        <strain evidence="2 3">JCM 10918</strain>
    </source>
</reference>
<feature type="signal peptide" evidence="1">
    <location>
        <begin position="1"/>
        <end position="28"/>
    </location>
</feature>
<comment type="caution">
    <text evidence="2">The sequence shown here is derived from an EMBL/GenBank/DDBJ whole genome shotgun (WGS) entry which is preliminary data.</text>
</comment>
<organism evidence="2 3">
    <name type="scientific">Streptomyces thermocoprophilus</name>
    <dbReference type="NCBI Taxonomy" id="78356"/>
    <lineage>
        <taxon>Bacteria</taxon>
        <taxon>Bacillati</taxon>
        <taxon>Actinomycetota</taxon>
        <taxon>Actinomycetes</taxon>
        <taxon>Kitasatosporales</taxon>
        <taxon>Streptomycetaceae</taxon>
        <taxon>Streptomyces</taxon>
    </lineage>
</organism>
<keyword evidence="1" id="KW-0732">Signal</keyword>
<gene>
    <name evidence="2" type="ORF">ACFFRO_25385</name>
</gene>
<keyword evidence="3" id="KW-1185">Reference proteome</keyword>
<feature type="chain" id="PRO_5045494538" description="Secreted protein" evidence="1">
    <location>
        <begin position="29"/>
        <end position="117"/>
    </location>
</feature>
<evidence type="ECO:0008006" key="4">
    <source>
        <dbReference type="Google" id="ProtNLM"/>
    </source>
</evidence>
<name>A0ABV5VKQ2_9ACTN</name>